<keyword evidence="1" id="KW-1185">Reference proteome</keyword>
<sequence length="182" mass="20754">MVIVRVVIAFAAANNWNLHQMDVYNAFLQGDLTEEVYMCLPQGFPSQGEKVCRLHKSMVKTSDQTNGMQLEIHHYGFMHCSKKSHIEAAVRVIRYIKGAPGLGLLMSSKQSIKPTAFCDADWASCPVSRRLVTGYIQEITYKSKRLLETQQRQRHNLEKLSKGRIQEHGSKSCRNLMVDRTL</sequence>
<dbReference type="Proteomes" id="UP000790787">
    <property type="component" value="Chromosome 20"/>
</dbReference>
<evidence type="ECO:0000313" key="1">
    <source>
        <dbReference type="Proteomes" id="UP000790787"/>
    </source>
</evidence>
<gene>
    <name evidence="2" type="primary">LOC142174283</name>
</gene>
<accession>A0AC58TG15</accession>
<reference evidence="1" key="1">
    <citation type="journal article" date="2014" name="Nat. Commun.">
        <title>The tobacco genome sequence and its comparison with those of tomato and potato.</title>
        <authorList>
            <person name="Sierro N."/>
            <person name="Battey J.N."/>
            <person name="Ouadi S."/>
            <person name="Bakaher N."/>
            <person name="Bovet L."/>
            <person name="Willig A."/>
            <person name="Goepfert S."/>
            <person name="Peitsch M.C."/>
            <person name="Ivanov N.V."/>
        </authorList>
    </citation>
    <scope>NUCLEOTIDE SEQUENCE [LARGE SCALE GENOMIC DNA]</scope>
</reference>
<organism evidence="1 2">
    <name type="scientific">Nicotiana tabacum</name>
    <name type="common">Common tobacco</name>
    <dbReference type="NCBI Taxonomy" id="4097"/>
    <lineage>
        <taxon>Eukaryota</taxon>
        <taxon>Viridiplantae</taxon>
        <taxon>Streptophyta</taxon>
        <taxon>Embryophyta</taxon>
        <taxon>Tracheophyta</taxon>
        <taxon>Spermatophyta</taxon>
        <taxon>Magnoliopsida</taxon>
        <taxon>eudicotyledons</taxon>
        <taxon>Gunneridae</taxon>
        <taxon>Pentapetalae</taxon>
        <taxon>asterids</taxon>
        <taxon>lamiids</taxon>
        <taxon>Solanales</taxon>
        <taxon>Solanaceae</taxon>
        <taxon>Nicotianoideae</taxon>
        <taxon>Nicotianeae</taxon>
        <taxon>Nicotiana</taxon>
    </lineage>
</organism>
<dbReference type="RefSeq" id="XP_075096172.1">
    <property type="nucleotide sequence ID" value="XM_075240071.1"/>
</dbReference>
<name>A0AC58TG15_TOBAC</name>
<evidence type="ECO:0000313" key="2">
    <source>
        <dbReference type="RefSeq" id="XP_075096172.1"/>
    </source>
</evidence>
<reference evidence="2" key="2">
    <citation type="submission" date="2025-08" db="UniProtKB">
        <authorList>
            <consortium name="RefSeq"/>
        </authorList>
    </citation>
    <scope>IDENTIFICATION</scope>
    <source>
        <tissue evidence="2">Leaf</tissue>
    </source>
</reference>
<proteinExistence type="predicted"/>
<protein>
    <submittedName>
        <fullName evidence="2">Uncharacterized protein LOC142174283</fullName>
    </submittedName>
</protein>